<dbReference type="AlphaFoldDB" id="A0AAW5AFY8"/>
<feature type="chain" id="PRO_5043543129" description="Periplasmic protein" evidence="2">
    <location>
        <begin position="24"/>
        <end position="218"/>
    </location>
</feature>
<feature type="signal peptide" evidence="2">
    <location>
        <begin position="1"/>
        <end position="23"/>
    </location>
</feature>
<protein>
    <recommendedName>
        <fullName evidence="5">Periplasmic protein</fullName>
    </recommendedName>
</protein>
<accession>A0AAW5AFY8</accession>
<evidence type="ECO:0000313" key="3">
    <source>
        <dbReference type="EMBL" id="MCF7529017.1"/>
    </source>
</evidence>
<feature type="coiled-coil region" evidence="1">
    <location>
        <begin position="162"/>
        <end position="189"/>
    </location>
</feature>
<evidence type="ECO:0008006" key="5">
    <source>
        <dbReference type="Google" id="ProtNLM"/>
    </source>
</evidence>
<evidence type="ECO:0000256" key="1">
    <source>
        <dbReference type="SAM" id="Coils"/>
    </source>
</evidence>
<dbReference type="Proteomes" id="UP001201397">
    <property type="component" value="Unassembled WGS sequence"/>
</dbReference>
<gene>
    <name evidence="3" type="ORF">L4H06_02015</name>
</gene>
<keyword evidence="1" id="KW-0175">Coiled coil</keyword>
<proteinExistence type="predicted"/>
<organism evidence="3 4">
    <name type="scientific">Neisseria lisongii</name>
    <dbReference type="NCBI Taxonomy" id="2912188"/>
    <lineage>
        <taxon>Bacteria</taxon>
        <taxon>Pseudomonadati</taxon>
        <taxon>Pseudomonadota</taxon>
        <taxon>Betaproteobacteria</taxon>
        <taxon>Neisseriales</taxon>
        <taxon>Neisseriaceae</taxon>
        <taxon>Neisseria</taxon>
    </lineage>
</organism>
<dbReference type="EMBL" id="JAKKDL010000002">
    <property type="protein sequence ID" value="MCF7529017.1"/>
    <property type="molecule type" value="Genomic_DNA"/>
</dbReference>
<name>A0AAW5AFY8_9NEIS</name>
<reference evidence="3" key="1">
    <citation type="submission" date="2022-01" db="EMBL/GenBank/DDBJ databases">
        <title>Neisseria sp. ZJ104.</title>
        <authorList>
            <person name="Yang C."/>
        </authorList>
    </citation>
    <scope>NUCLEOTIDE SEQUENCE</scope>
    <source>
        <strain evidence="3">ZJ104</strain>
    </source>
</reference>
<evidence type="ECO:0000313" key="4">
    <source>
        <dbReference type="Proteomes" id="UP001201397"/>
    </source>
</evidence>
<keyword evidence="2" id="KW-0732">Signal</keyword>
<dbReference type="RefSeq" id="WP_237092339.1">
    <property type="nucleotide sequence ID" value="NZ_JAKKDL010000002.1"/>
</dbReference>
<evidence type="ECO:0000256" key="2">
    <source>
        <dbReference type="SAM" id="SignalP"/>
    </source>
</evidence>
<comment type="caution">
    <text evidence="3">The sequence shown here is derived from an EMBL/GenBank/DDBJ whole genome shotgun (WGS) entry which is preliminary data.</text>
</comment>
<sequence length="218" mass="23122">MRITAFRLAAAVLLGIAAVSAHAATYICEVDGQVQFTTQKLNSSCRPSHTDGTAQVSADEAAKAVPEQVGLKEAPGAAAPEVSDIKILPKIKQGSVTNTAEAANPKFNIKLRKGDMPAAGTSAADLKSAKARADELNRKAKIIPAPIIAAPAAKPKPQLTRKQILQNEIRNEQAALVRAKAQLNVAKQKGDQQKIARLTQAVSDREANIRAIQGEIRR</sequence>